<evidence type="ECO:0000256" key="4">
    <source>
        <dbReference type="ARBA" id="ARBA00022507"/>
    </source>
</evidence>
<evidence type="ECO:0000256" key="8">
    <source>
        <dbReference type="ARBA" id="ARBA00023136"/>
    </source>
</evidence>
<dbReference type="Gene3D" id="1.20.1070.10">
    <property type="entry name" value="Rhodopsin 7-helix transmembrane proteins"/>
    <property type="match status" value="1"/>
</dbReference>
<dbReference type="Proteomes" id="UP000694726">
    <property type="component" value="Unplaced"/>
</dbReference>
<keyword evidence="9 11" id="KW-0675">Receptor</keyword>
<dbReference type="Ensembl" id="ENSSSCT00015090327.1">
    <property type="protein sequence ID" value="ENSSSCP00015036930.1"/>
    <property type="gene ID" value="ENSSSCG00015067373.1"/>
</dbReference>
<feature type="transmembrane region" description="Helical" evidence="11">
    <location>
        <begin position="186"/>
        <end position="204"/>
    </location>
</feature>
<dbReference type="GO" id="GO:0016503">
    <property type="term" value="F:pheromone receptor activity"/>
    <property type="evidence" value="ECO:0007669"/>
    <property type="project" value="InterPro"/>
</dbReference>
<evidence type="ECO:0000256" key="9">
    <source>
        <dbReference type="ARBA" id="ARBA00023170"/>
    </source>
</evidence>
<protein>
    <recommendedName>
        <fullName evidence="11">Vomeronasal type-1 receptor</fullName>
    </recommendedName>
</protein>
<keyword evidence="6 11" id="KW-1133">Transmembrane helix</keyword>
<comment type="similarity">
    <text evidence="2 11">Belongs to the G-protein coupled receptor 1 family.</text>
</comment>
<evidence type="ECO:0000256" key="2">
    <source>
        <dbReference type="ARBA" id="ARBA00010663"/>
    </source>
</evidence>
<evidence type="ECO:0000313" key="13">
    <source>
        <dbReference type="Proteomes" id="UP000694726"/>
    </source>
</evidence>
<dbReference type="FunFam" id="1.20.1070.10:FF:000051">
    <property type="entry name" value="Vomeronasal type-1 receptor"/>
    <property type="match status" value="1"/>
</dbReference>
<dbReference type="Pfam" id="PF03402">
    <property type="entry name" value="V1R"/>
    <property type="match status" value="1"/>
</dbReference>
<keyword evidence="3 11" id="KW-1003">Cell membrane</keyword>
<keyword evidence="8 11" id="KW-0472">Membrane</keyword>
<evidence type="ECO:0000256" key="3">
    <source>
        <dbReference type="ARBA" id="ARBA00022475"/>
    </source>
</evidence>
<organism evidence="12 13">
    <name type="scientific">Sus scrofa</name>
    <name type="common">Pig</name>
    <dbReference type="NCBI Taxonomy" id="9823"/>
    <lineage>
        <taxon>Eukaryota</taxon>
        <taxon>Metazoa</taxon>
        <taxon>Chordata</taxon>
        <taxon>Craniata</taxon>
        <taxon>Vertebrata</taxon>
        <taxon>Euteleostomi</taxon>
        <taxon>Mammalia</taxon>
        <taxon>Eutheria</taxon>
        <taxon>Laurasiatheria</taxon>
        <taxon>Artiodactyla</taxon>
        <taxon>Suina</taxon>
        <taxon>Suidae</taxon>
        <taxon>Sus</taxon>
    </lineage>
</organism>
<reference evidence="12" key="1">
    <citation type="submission" date="2025-08" db="UniProtKB">
        <authorList>
            <consortium name="Ensembl"/>
        </authorList>
    </citation>
    <scope>IDENTIFICATION</scope>
</reference>
<proteinExistence type="inferred from homology"/>
<evidence type="ECO:0000256" key="7">
    <source>
        <dbReference type="ARBA" id="ARBA00023040"/>
    </source>
</evidence>
<dbReference type="GO" id="GO:0019236">
    <property type="term" value="P:response to pheromone"/>
    <property type="evidence" value="ECO:0007669"/>
    <property type="project" value="UniProtKB-KW"/>
</dbReference>
<dbReference type="AlphaFoldDB" id="A0A8D0UA44"/>
<dbReference type="PRINTS" id="PR01534">
    <property type="entry name" value="VOMERONASL1R"/>
</dbReference>
<evidence type="ECO:0000313" key="12">
    <source>
        <dbReference type="Ensembl" id="ENSSSCP00015036930.1"/>
    </source>
</evidence>
<feature type="transmembrane region" description="Helical" evidence="11">
    <location>
        <begin position="90"/>
        <end position="108"/>
    </location>
</feature>
<sequence>MLPLNNAFFFQAATGILANSLLLLFRIITLFLNHRTKLTNLITCHLALVHIVMFLTILFSLSPDLFSSLDFQNGFKCKVFFYMYRVMRSLSIYTTSLLSVLQAIIISPSESWLVRFRHTFRNYITHIFVFSWCLSLSCNSYQISYTVASSNGNQTKLTALNKHCSLSSINSIVSGLFFTLTISSDVSFVGLMVVSSAYMMILLFRHQRQSRYLHSTSLSSGITPEKKSHQNHPSADTFFCGHVLDELYHVIFPFLVGVNNLIILGLQRILVNVYAIVSPLVLTGYDKRIINILQCIFFSHHCRFSLTLCF</sequence>
<keyword evidence="4 11" id="KW-0589">Pheromone response</keyword>
<keyword evidence="5 11" id="KW-0812">Transmembrane</keyword>
<evidence type="ECO:0000256" key="11">
    <source>
        <dbReference type="RuleBase" id="RU364061"/>
    </source>
</evidence>
<evidence type="ECO:0000256" key="6">
    <source>
        <dbReference type="ARBA" id="ARBA00022989"/>
    </source>
</evidence>
<evidence type="ECO:0000256" key="5">
    <source>
        <dbReference type="ARBA" id="ARBA00022692"/>
    </source>
</evidence>
<dbReference type="GO" id="GO:0005886">
    <property type="term" value="C:plasma membrane"/>
    <property type="evidence" value="ECO:0007669"/>
    <property type="project" value="UniProtKB-SubCell"/>
</dbReference>
<dbReference type="SUPFAM" id="SSF81321">
    <property type="entry name" value="Family A G protein-coupled receptor-like"/>
    <property type="match status" value="1"/>
</dbReference>
<keyword evidence="7 11" id="KW-0297">G-protein coupled receptor</keyword>
<feature type="transmembrane region" description="Helical" evidence="11">
    <location>
        <begin position="6"/>
        <end position="28"/>
    </location>
</feature>
<dbReference type="PANTHER" id="PTHR24062">
    <property type="entry name" value="VOMERONASAL TYPE-1 RECEPTOR"/>
    <property type="match status" value="1"/>
</dbReference>
<evidence type="ECO:0000256" key="1">
    <source>
        <dbReference type="ARBA" id="ARBA00004651"/>
    </source>
</evidence>
<dbReference type="InterPro" id="IPR004072">
    <property type="entry name" value="Vmron_rcpt_1"/>
</dbReference>
<evidence type="ECO:0000256" key="10">
    <source>
        <dbReference type="ARBA" id="ARBA00023224"/>
    </source>
</evidence>
<keyword evidence="10 11" id="KW-0807">Transducer</keyword>
<name>A0A8D0UA44_PIG</name>
<accession>A0A8D0UA44</accession>
<dbReference type="GO" id="GO:0007606">
    <property type="term" value="P:sensory perception of chemical stimulus"/>
    <property type="evidence" value="ECO:0007669"/>
    <property type="project" value="UniProtKB-ARBA"/>
</dbReference>
<comment type="subcellular location">
    <subcellularLocation>
        <location evidence="1 11">Cell membrane</location>
        <topology evidence="1 11">Multi-pass membrane protein</topology>
    </subcellularLocation>
</comment>
<feature type="transmembrane region" description="Helical" evidence="11">
    <location>
        <begin position="120"/>
        <end position="143"/>
    </location>
</feature>
<feature type="transmembrane region" description="Helical" evidence="11">
    <location>
        <begin position="40"/>
        <end position="61"/>
    </location>
</feature>